<reference evidence="1 2" key="1">
    <citation type="submission" date="2019-09" db="EMBL/GenBank/DDBJ databases">
        <title>In-depth cultivation of the pig gut microbiome towards novel bacterial diversity and tailored functional studies.</title>
        <authorList>
            <person name="Wylensek D."/>
            <person name="Hitch T.C.A."/>
            <person name="Clavel T."/>
        </authorList>
    </citation>
    <scope>NUCLEOTIDE SEQUENCE [LARGE SCALE GENOMIC DNA]</scope>
    <source>
        <strain evidence="1 2">WCA3-693-APC-4?</strain>
    </source>
</reference>
<evidence type="ECO:0000313" key="1">
    <source>
        <dbReference type="EMBL" id="MSU01956.1"/>
    </source>
</evidence>
<sequence>MKCEECKYYFEKLDGNFECRLAKCLFKIKEEQRKGHKCYGCPWGTWTGLKYKCALPRCIPNLGNFNGVDKNGKTKKNS</sequence>
<dbReference type="EMBL" id="VUNQ01000021">
    <property type="protein sequence ID" value="MSU01956.1"/>
    <property type="molecule type" value="Genomic_DNA"/>
</dbReference>
<dbReference type="Proteomes" id="UP000469523">
    <property type="component" value="Unassembled WGS sequence"/>
</dbReference>
<accession>A0A6N7XK44</accession>
<dbReference type="RefSeq" id="WP_154440501.1">
    <property type="nucleotide sequence ID" value="NZ_VUNQ01000021.1"/>
</dbReference>
<organism evidence="1 2">
    <name type="scientific">Tissierella pigra</name>
    <dbReference type="NCBI Taxonomy" id="2607614"/>
    <lineage>
        <taxon>Bacteria</taxon>
        <taxon>Bacillati</taxon>
        <taxon>Bacillota</taxon>
        <taxon>Tissierellia</taxon>
        <taxon>Tissierellales</taxon>
        <taxon>Tissierellaceae</taxon>
        <taxon>Tissierella</taxon>
    </lineage>
</organism>
<evidence type="ECO:0000313" key="2">
    <source>
        <dbReference type="Proteomes" id="UP000469523"/>
    </source>
</evidence>
<keyword evidence="2" id="KW-1185">Reference proteome</keyword>
<protein>
    <submittedName>
        <fullName evidence="1">Uncharacterized protein</fullName>
    </submittedName>
</protein>
<gene>
    <name evidence="1" type="ORF">FYJ83_10795</name>
</gene>
<dbReference type="AlphaFoldDB" id="A0A6N7XK44"/>
<comment type="caution">
    <text evidence="1">The sequence shown here is derived from an EMBL/GenBank/DDBJ whole genome shotgun (WGS) entry which is preliminary data.</text>
</comment>
<proteinExistence type="predicted"/>
<name>A0A6N7XK44_9FIRM</name>